<evidence type="ECO:0000256" key="5">
    <source>
        <dbReference type="ARBA" id="ARBA00023288"/>
    </source>
</evidence>
<keyword evidence="1" id="KW-1003">Cell membrane</keyword>
<evidence type="ECO:0000256" key="3">
    <source>
        <dbReference type="ARBA" id="ARBA00023136"/>
    </source>
</evidence>
<keyword evidence="5" id="KW-0449">Lipoprotein</keyword>
<evidence type="ECO:0000313" key="7">
    <source>
        <dbReference type="EMBL" id="MEQ2359724.1"/>
    </source>
</evidence>
<accession>A0ABV1ANE9</accession>
<keyword evidence="4" id="KW-0564">Palmitate</keyword>
<dbReference type="Proteomes" id="UP001446032">
    <property type="component" value="Unassembled WGS sequence"/>
</dbReference>
<evidence type="ECO:0000313" key="8">
    <source>
        <dbReference type="Proteomes" id="UP001446032"/>
    </source>
</evidence>
<dbReference type="InterPro" id="IPR050490">
    <property type="entry name" value="Bact_solute-bd_prot1"/>
</dbReference>
<dbReference type="Gene3D" id="3.40.190.10">
    <property type="entry name" value="Periplasmic binding protein-like II"/>
    <property type="match status" value="2"/>
</dbReference>
<evidence type="ECO:0000256" key="6">
    <source>
        <dbReference type="SAM" id="SignalP"/>
    </source>
</evidence>
<dbReference type="Pfam" id="PF13416">
    <property type="entry name" value="SBP_bac_8"/>
    <property type="match status" value="1"/>
</dbReference>
<proteinExistence type="predicted"/>
<dbReference type="InterPro" id="IPR006059">
    <property type="entry name" value="SBP"/>
</dbReference>
<feature type="chain" id="PRO_5045414027" evidence="6">
    <location>
        <begin position="25"/>
        <end position="426"/>
    </location>
</feature>
<evidence type="ECO:0000256" key="1">
    <source>
        <dbReference type="ARBA" id="ARBA00022475"/>
    </source>
</evidence>
<dbReference type="PROSITE" id="PS51257">
    <property type="entry name" value="PROKAR_LIPOPROTEIN"/>
    <property type="match status" value="1"/>
</dbReference>
<feature type="signal peptide" evidence="6">
    <location>
        <begin position="1"/>
        <end position="24"/>
    </location>
</feature>
<dbReference type="RefSeq" id="WP_022213843.1">
    <property type="nucleotide sequence ID" value="NZ_JBBMEI010000067.1"/>
</dbReference>
<dbReference type="PANTHER" id="PTHR43649">
    <property type="entry name" value="ARABINOSE-BINDING PROTEIN-RELATED"/>
    <property type="match status" value="1"/>
</dbReference>
<keyword evidence="8" id="KW-1185">Reference proteome</keyword>
<evidence type="ECO:0000256" key="2">
    <source>
        <dbReference type="ARBA" id="ARBA00022729"/>
    </source>
</evidence>
<name>A0ABV1ANE9_9FIRM</name>
<evidence type="ECO:0000256" key="4">
    <source>
        <dbReference type="ARBA" id="ARBA00023139"/>
    </source>
</evidence>
<dbReference type="PANTHER" id="PTHR43649:SF33">
    <property type="entry name" value="POLYGALACTURONAN_RHAMNOGALACTURONAN-BINDING PROTEIN YTCQ"/>
    <property type="match status" value="1"/>
</dbReference>
<reference evidence="7 8" key="1">
    <citation type="submission" date="2024-03" db="EMBL/GenBank/DDBJ databases">
        <title>Human intestinal bacterial collection.</title>
        <authorList>
            <person name="Pauvert C."/>
            <person name="Hitch T.C.A."/>
            <person name="Clavel T."/>
        </authorList>
    </citation>
    <scope>NUCLEOTIDE SEQUENCE [LARGE SCALE GENOMIC DNA]</scope>
    <source>
        <strain evidence="7 8">CLA-AA-H95</strain>
    </source>
</reference>
<comment type="caution">
    <text evidence="7">The sequence shown here is derived from an EMBL/GenBank/DDBJ whole genome shotgun (WGS) entry which is preliminary data.</text>
</comment>
<organism evidence="7 8">
    <name type="scientific">Blautia intestinihominis</name>
    <dbReference type="NCBI Taxonomy" id="3133152"/>
    <lineage>
        <taxon>Bacteria</taxon>
        <taxon>Bacillati</taxon>
        <taxon>Bacillota</taxon>
        <taxon>Clostridia</taxon>
        <taxon>Lachnospirales</taxon>
        <taxon>Lachnospiraceae</taxon>
        <taxon>Blautia</taxon>
    </lineage>
</organism>
<protein>
    <submittedName>
        <fullName evidence="7">Extracellular solute-binding protein</fullName>
    </submittedName>
</protein>
<dbReference type="EMBL" id="JBBMEI010000067">
    <property type="protein sequence ID" value="MEQ2359724.1"/>
    <property type="molecule type" value="Genomic_DNA"/>
</dbReference>
<keyword evidence="3" id="KW-0472">Membrane</keyword>
<keyword evidence="2 6" id="KW-0732">Signal</keyword>
<sequence length="426" mass="47138">MKNKKIISVLMVGALMAGMLTVTGCGGSSDGDSSAKGGKTELELFSSKAENKDVLQQLVDKFNETHEDVTIKITAPADAGTVLKTRMAKNDMPDIVMMGGDNNYTEVESAGMLVDLSDQDYISNIQDSYMQMVYDVNKDKEEKAYGVPYATNASGVIYNVDKFEELGLEIPKTWDEFIDVLDQIKDAGEQPLLMTYKDAWTSLCPWNSMAPDLQPEGFTDDRKEGKTTFVGTHEEIVEKYLTLLDYAQDDFMGLTYDDGNKAFANGDSVMIINGNWAINQYKSANADLNVNMFALPASNDESKNYVTSGVDVLLGVCKDSANEDMAKEFVSFMMEPENAQTYIDDQFAFSAIKGVEQNNETVAGVKEDIANGKVANFPDHYYPSGFDLSALISEMCLNYSNGMDNQENMDQFLKQCDEKYDIANVD</sequence>
<gene>
    <name evidence="7" type="ORF">WMO75_15625</name>
</gene>
<dbReference type="SUPFAM" id="SSF53850">
    <property type="entry name" value="Periplasmic binding protein-like II"/>
    <property type="match status" value="1"/>
</dbReference>